<dbReference type="PRINTS" id="PR00837">
    <property type="entry name" value="V5TPXLIKE"/>
</dbReference>
<dbReference type="SUPFAM" id="SSF55797">
    <property type="entry name" value="PR-1-like"/>
    <property type="match status" value="1"/>
</dbReference>
<dbReference type="CDD" id="cd05382">
    <property type="entry name" value="CAP_GAPR1-like"/>
    <property type="match status" value="1"/>
</dbReference>
<organism evidence="3 4">
    <name type="scientific">Pristionchus mayeri</name>
    <dbReference type="NCBI Taxonomy" id="1317129"/>
    <lineage>
        <taxon>Eukaryota</taxon>
        <taxon>Metazoa</taxon>
        <taxon>Ecdysozoa</taxon>
        <taxon>Nematoda</taxon>
        <taxon>Chromadorea</taxon>
        <taxon>Rhabditida</taxon>
        <taxon>Rhabditina</taxon>
        <taxon>Diplogasteromorpha</taxon>
        <taxon>Diplogasteroidea</taxon>
        <taxon>Neodiplogasteridae</taxon>
        <taxon>Pristionchus</taxon>
    </lineage>
</organism>
<dbReference type="Pfam" id="PF00188">
    <property type="entry name" value="CAP"/>
    <property type="match status" value="1"/>
</dbReference>
<dbReference type="InterPro" id="IPR001283">
    <property type="entry name" value="CRISP-related"/>
</dbReference>
<sequence length="436" mass="49469">AAASVHSFRRSRQSLKMIIRSPILILTLSSLVSAQNPDAEVQVLSYSILSPDQFYRFNDAHYAFEVCICNRPSRDPKLSPFCTCEDLKGRTIREGALNNTERCTSDKQASGCLVAALPYFDKEPPMYYLRVSANGVVLTRPGWQELTQGDDNTTTVSLPATTGTPMSLTFSITEHLQQWNNRGKTTETTTVMSPVVKEKKERRWFLMTSTASPYWNRISTTTSTPTTTAAATWTKNEWEENDVETNVVPSSVDYFRFTEISNMYELRNVLYMESIRDQIPAYQLDIQDYKNEIIAHHNAIRGLHGADSLEYDPYLEAEAQRWASMLGSRASCTAHDPNRRHGECLFYFGGLTLPNARSLAALTVQSFYLERNYYDYENYRPVFFYRTGHFTQLVWRASRRIGVGVHIGLASGGGAPCRPFAPSYQLYVVMKYDPPG</sequence>
<dbReference type="PROSITE" id="PS01009">
    <property type="entry name" value="CRISP_1"/>
    <property type="match status" value="1"/>
</dbReference>
<feature type="signal peptide" evidence="1">
    <location>
        <begin position="1"/>
        <end position="34"/>
    </location>
</feature>
<feature type="domain" description="SCP" evidence="2">
    <location>
        <begin position="288"/>
        <end position="436"/>
    </location>
</feature>
<feature type="chain" id="PRO_5042911529" description="SCP domain-containing protein" evidence="1">
    <location>
        <begin position="35"/>
        <end position="436"/>
    </location>
</feature>
<dbReference type="InterPro" id="IPR014044">
    <property type="entry name" value="CAP_dom"/>
</dbReference>
<evidence type="ECO:0000313" key="3">
    <source>
        <dbReference type="EMBL" id="GMR60224.1"/>
    </source>
</evidence>
<feature type="non-terminal residue" evidence="3">
    <location>
        <position position="436"/>
    </location>
</feature>
<protein>
    <recommendedName>
        <fullName evidence="2">SCP domain-containing protein</fullName>
    </recommendedName>
</protein>
<dbReference type="AlphaFoldDB" id="A0AAN5ID54"/>
<dbReference type="GO" id="GO:0005576">
    <property type="term" value="C:extracellular region"/>
    <property type="evidence" value="ECO:0007669"/>
    <property type="project" value="InterPro"/>
</dbReference>
<keyword evidence="1" id="KW-0732">Signal</keyword>
<name>A0AAN5ID54_9BILA</name>
<dbReference type="SMART" id="SM00198">
    <property type="entry name" value="SCP"/>
    <property type="match status" value="1"/>
</dbReference>
<evidence type="ECO:0000259" key="2">
    <source>
        <dbReference type="SMART" id="SM00198"/>
    </source>
</evidence>
<dbReference type="InterPro" id="IPR018244">
    <property type="entry name" value="Allrgn_V5/Tpx1_CS"/>
</dbReference>
<gene>
    <name evidence="3" type="ORF">PMAYCL1PPCAC_30419</name>
</gene>
<evidence type="ECO:0000313" key="4">
    <source>
        <dbReference type="Proteomes" id="UP001328107"/>
    </source>
</evidence>
<evidence type="ECO:0000256" key="1">
    <source>
        <dbReference type="SAM" id="SignalP"/>
    </source>
</evidence>
<feature type="non-terminal residue" evidence="3">
    <location>
        <position position="1"/>
    </location>
</feature>
<dbReference type="InterPro" id="IPR035940">
    <property type="entry name" value="CAP_sf"/>
</dbReference>
<proteinExistence type="predicted"/>
<reference evidence="4" key="1">
    <citation type="submission" date="2022-10" db="EMBL/GenBank/DDBJ databases">
        <title>Genome assembly of Pristionchus species.</title>
        <authorList>
            <person name="Yoshida K."/>
            <person name="Sommer R.J."/>
        </authorList>
    </citation>
    <scope>NUCLEOTIDE SEQUENCE [LARGE SCALE GENOMIC DNA]</scope>
    <source>
        <strain evidence="4">RS5460</strain>
    </source>
</reference>
<dbReference type="Proteomes" id="UP001328107">
    <property type="component" value="Unassembled WGS sequence"/>
</dbReference>
<dbReference type="PANTHER" id="PTHR10334">
    <property type="entry name" value="CYSTEINE-RICH SECRETORY PROTEIN-RELATED"/>
    <property type="match status" value="1"/>
</dbReference>
<comment type="caution">
    <text evidence="3">The sequence shown here is derived from an EMBL/GenBank/DDBJ whole genome shotgun (WGS) entry which is preliminary data.</text>
</comment>
<keyword evidence="4" id="KW-1185">Reference proteome</keyword>
<accession>A0AAN5ID54</accession>
<dbReference type="InterPro" id="IPR034113">
    <property type="entry name" value="SCP_GAPR1-like"/>
</dbReference>
<dbReference type="EMBL" id="BTRK01000006">
    <property type="protein sequence ID" value="GMR60224.1"/>
    <property type="molecule type" value="Genomic_DNA"/>
</dbReference>
<dbReference type="Gene3D" id="3.40.33.10">
    <property type="entry name" value="CAP"/>
    <property type="match status" value="1"/>
</dbReference>